<gene>
    <name evidence="2" type="ORF">GSI_12390</name>
</gene>
<feature type="compositionally biased region" description="Acidic residues" evidence="1">
    <location>
        <begin position="602"/>
        <end position="618"/>
    </location>
</feature>
<reference evidence="2 3" key="1">
    <citation type="journal article" date="2015" name="Sci. Rep.">
        <title>Chromosome-level genome map provides insights into diverse defense mechanisms in the medicinal fungus Ganoderma sinense.</title>
        <authorList>
            <person name="Zhu Y."/>
            <person name="Xu J."/>
            <person name="Sun C."/>
            <person name="Zhou S."/>
            <person name="Xu H."/>
            <person name="Nelson D.R."/>
            <person name="Qian J."/>
            <person name="Song J."/>
            <person name="Luo H."/>
            <person name="Xiang L."/>
            <person name="Li Y."/>
            <person name="Xu Z."/>
            <person name="Ji A."/>
            <person name="Wang L."/>
            <person name="Lu S."/>
            <person name="Hayward A."/>
            <person name="Sun W."/>
            <person name="Li X."/>
            <person name="Schwartz D.C."/>
            <person name="Wang Y."/>
            <person name="Chen S."/>
        </authorList>
    </citation>
    <scope>NUCLEOTIDE SEQUENCE [LARGE SCALE GENOMIC DNA]</scope>
    <source>
        <strain evidence="2 3">ZZ0214-1</strain>
    </source>
</reference>
<feature type="compositionally biased region" description="Acidic residues" evidence="1">
    <location>
        <begin position="642"/>
        <end position="665"/>
    </location>
</feature>
<feature type="compositionally biased region" description="Basic and acidic residues" evidence="1">
    <location>
        <begin position="151"/>
        <end position="161"/>
    </location>
</feature>
<protein>
    <submittedName>
        <fullName evidence="2">Uncharacterized protein</fullName>
    </submittedName>
</protein>
<comment type="caution">
    <text evidence="2">The sequence shown here is derived from an EMBL/GenBank/DDBJ whole genome shotgun (WGS) entry which is preliminary data.</text>
</comment>
<accession>A0A2G8RVL3</accession>
<feature type="region of interest" description="Disordered" evidence="1">
    <location>
        <begin position="110"/>
        <end position="223"/>
    </location>
</feature>
<dbReference type="EMBL" id="AYKW01000047">
    <property type="protein sequence ID" value="PIL25552.1"/>
    <property type="molecule type" value="Genomic_DNA"/>
</dbReference>
<name>A0A2G8RVL3_9APHY</name>
<sequence>MHVCERIPLLERSLLQSKEDTLQALVRGWMGLAQLNVKTWPRAKDVSSLATFLKSEKASIDWGRIHHWVEDSTPLPDEQPPDGVEVRHWGIDRALYGLIKNRRATLASLEETLRDSGDGPGGTDEDYPMDEDQDAQGSPSPSRSPSPSPDQDDRTSPDEARALFVGHLPRGVPDPPPSPHVLSSASRSRTTDVDDGPPRSLEVSSKAPAAPAVSDMTVHSVEPRPREVDAVEQADQTFREMLVNIFRDYGFEPKDGWDGQMELPLDEDSYPAVTLVGEGTVKIHGWDHRPSFGFPNGRAIYWPLTNIPLRYNPDLRKLVATTKDIAVALAKHTACMEGNLYLHLVHRTATMVNLIPFAAIDSEQVLRLNDNYWAHLTVGDIEGDLPFLQDIKILLEIRILAPFKSIPPAPSVHAASGQSGRTRVVLEPTADTSSHYQDKGAAPQRSSLAPAGTKARPRKAPIKHRELYLQWLRETKWENKPKTLEIRKMDKWSRMQLPALIGLVNFIAELIKDVAFTDDRANTNIQYKLVPLGVFADFLNHGEDWINGCLLIKRKLPLCANNPSMRKAIQMASKHGLGISTVVEAITAALGSSRKRKRPEAEVAEEEGEEEEDADDGPNDMAGNVEHIRDDDSIGDMLSNMEGEDWLQSDDDAEETSLLEADESFPEWSGISV</sequence>
<evidence type="ECO:0000313" key="2">
    <source>
        <dbReference type="EMBL" id="PIL25552.1"/>
    </source>
</evidence>
<dbReference type="Proteomes" id="UP000230002">
    <property type="component" value="Unassembled WGS sequence"/>
</dbReference>
<keyword evidence="3" id="KW-1185">Reference proteome</keyword>
<feature type="region of interest" description="Disordered" evidence="1">
    <location>
        <begin position="429"/>
        <end position="459"/>
    </location>
</feature>
<feature type="region of interest" description="Disordered" evidence="1">
    <location>
        <begin position="594"/>
        <end position="673"/>
    </location>
</feature>
<evidence type="ECO:0000256" key="1">
    <source>
        <dbReference type="SAM" id="MobiDB-lite"/>
    </source>
</evidence>
<dbReference type="OrthoDB" id="2762233at2759"/>
<feature type="compositionally biased region" description="Acidic residues" evidence="1">
    <location>
        <begin position="123"/>
        <end position="134"/>
    </location>
</feature>
<organism evidence="2 3">
    <name type="scientific">Ganoderma sinense ZZ0214-1</name>
    <dbReference type="NCBI Taxonomy" id="1077348"/>
    <lineage>
        <taxon>Eukaryota</taxon>
        <taxon>Fungi</taxon>
        <taxon>Dikarya</taxon>
        <taxon>Basidiomycota</taxon>
        <taxon>Agaricomycotina</taxon>
        <taxon>Agaricomycetes</taxon>
        <taxon>Polyporales</taxon>
        <taxon>Polyporaceae</taxon>
        <taxon>Ganoderma</taxon>
    </lineage>
</organism>
<dbReference type="AlphaFoldDB" id="A0A2G8RVL3"/>
<evidence type="ECO:0000313" key="3">
    <source>
        <dbReference type="Proteomes" id="UP000230002"/>
    </source>
</evidence>
<proteinExistence type="predicted"/>